<dbReference type="Proteomes" id="UP000326924">
    <property type="component" value="Unassembled WGS sequence"/>
</dbReference>
<keyword evidence="3" id="KW-1185">Reference proteome</keyword>
<proteinExistence type="predicted"/>
<dbReference type="InParanoid" id="A0A5J5EZE5"/>
<comment type="caution">
    <text evidence="2">The sequence shown here is derived from an EMBL/GenBank/DDBJ whole genome shotgun (WGS) entry which is preliminary data.</text>
</comment>
<gene>
    <name evidence="2" type="ORF">FN846DRAFT_889442</name>
</gene>
<evidence type="ECO:0000313" key="2">
    <source>
        <dbReference type="EMBL" id="KAA8908529.1"/>
    </source>
</evidence>
<feature type="compositionally biased region" description="Acidic residues" evidence="1">
    <location>
        <begin position="48"/>
        <end position="60"/>
    </location>
</feature>
<sequence>MGLISGLRLGTGLVAKAGLWTNRRYDIIRNGSILDAPRDSRGSRNEVADDDNDDGNDENEEWRGLSDGRSEEESEGKSREMDKEDDGEDSEEEPEEVNEEGSETRLCVAISGVFWG</sequence>
<accession>A0A5J5EZE5</accession>
<organism evidence="2 3">
    <name type="scientific">Sphaerosporella brunnea</name>
    <dbReference type="NCBI Taxonomy" id="1250544"/>
    <lineage>
        <taxon>Eukaryota</taxon>
        <taxon>Fungi</taxon>
        <taxon>Dikarya</taxon>
        <taxon>Ascomycota</taxon>
        <taxon>Pezizomycotina</taxon>
        <taxon>Pezizomycetes</taxon>
        <taxon>Pezizales</taxon>
        <taxon>Pyronemataceae</taxon>
        <taxon>Sphaerosporella</taxon>
    </lineage>
</organism>
<evidence type="ECO:0000313" key="3">
    <source>
        <dbReference type="Proteomes" id="UP000326924"/>
    </source>
</evidence>
<reference evidence="2 3" key="1">
    <citation type="submission" date="2019-09" db="EMBL/GenBank/DDBJ databases">
        <title>Draft genome of the ectomycorrhizal ascomycete Sphaerosporella brunnea.</title>
        <authorList>
            <consortium name="DOE Joint Genome Institute"/>
            <person name="Benucci G.M."/>
            <person name="Marozzi G."/>
            <person name="Antonielli L."/>
            <person name="Sanchez S."/>
            <person name="Marco P."/>
            <person name="Wang X."/>
            <person name="Falini L.B."/>
            <person name="Barry K."/>
            <person name="Haridas S."/>
            <person name="Lipzen A."/>
            <person name="Labutti K."/>
            <person name="Grigoriev I.V."/>
            <person name="Murat C."/>
            <person name="Martin F."/>
            <person name="Albertini E."/>
            <person name="Donnini D."/>
            <person name="Bonito G."/>
        </authorList>
    </citation>
    <scope>NUCLEOTIDE SEQUENCE [LARGE SCALE GENOMIC DNA]</scope>
    <source>
        <strain evidence="2 3">Sb_GMNB300</strain>
    </source>
</reference>
<feature type="compositionally biased region" description="Acidic residues" evidence="1">
    <location>
        <begin position="83"/>
        <end position="101"/>
    </location>
</feature>
<evidence type="ECO:0000256" key="1">
    <source>
        <dbReference type="SAM" id="MobiDB-lite"/>
    </source>
</evidence>
<feature type="region of interest" description="Disordered" evidence="1">
    <location>
        <begin position="31"/>
        <end position="105"/>
    </location>
</feature>
<feature type="compositionally biased region" description="Basic and acidic residues" evidence="1">
    <location>
        <begin position="36"/>
        <end position="47"/>
    </location>
</feature>
<dbReference type="AlphaFoldDB" id="A0A5J5EZE5"/>
<feature type="compositionally biased region" description="Basic and acidic residues" evidence="1">
    <location>
        <begin position="61"/>
        <end position="82"/>
    </location>
</feature>
<name>A0A5J5EZE5_9PEZI</name>
<protein>
    <submittedName>
        <fullName evidence="2">Uncharacterized protein</fullName>
    </submittedName>
</protein>
<dbReference type="EMBL" id="VXIS01000067">
    <property type="protein sequence ID" value="KAA8908529.1"/>
    <property type="molecule type" value="Genomic_DNA"/>
</dbReference>